<reference evidence="3 4" key="1">
    <citation type="submission" date="2016-07" db="EMBL/GenBank/DDBJ databases">
        <title>Multiple horizontal gene transfer events from other fungi enriched the ability of initially mycotrophic Trichoderma (Ascomycota) to feed on dead plant biomass.</title>
        <authorList>
            <consortium name="DOE Joint Genome Institute"/>
            <person name="Aerts A."/>
            <person name="Atanasova L."/>
            <person name="Chenthamara K."/>
            <person name="Zhang J."/>
            <person name="Grujic M."/>
            <person name="Henrissat B."/>
            <person name="Kuo A."/>
            <person name="Salamov A."/>
            <person name="Lipzen A."/>
            <person name="Labutti K."/>
            <person name="Barry K."/>
            <person name="Miao Y."/>
            <person name="Rahimi M.J."/>
            <person name="Shen Q."/>
            <person name="Grigoriev I.V."/>
            <person name="Kubicek C.P."/>
            <person name="Druzhinina I.S."/>
        </authorList>
    </citation>
    <scope>NUCLEOTIDE SEQUENCE [LARGE SCALE GENOMIC DNA]</scope>
    <source>
        <strain evidence="3 4">CBS 226.95</strain>
    </source>
</reference>
<dbReference type="InterPro" id="IPR056599">
    <property type="entry name" value="AAA_lid_fung"/>
</dbReference>
<evidence type="ECO:0000313" key="4">
    <source>
        <dbReference type="Proteomes" id="UP000241690"/>
    </source>
</evidence>
<gene>
    <name evidence="3" type="ORF">M431DRAFT_153705</name>
</gene>
<feature type="region of interest" description="Disordered" evidence="1">
    <location>
        <begin position="40"/>
        <end position="84"/>
    </location>
</feature>
<evidence type="ECO:0000256" key="1">
    <source>
        <dbReference type="SAM" id="MobiDB-lite"/>
    </source>
</evidence>
<dbReference type="Gene3D" id="3.40.50.300">
    <property type="entry name" value="P-loop containing nucleotide triphosphate hydrolases"/>
    <property type="match status" value="1"/>
</dbReference>
<dbReference type="CDD" id="cd19481">
    <property type="entry name" value="RecA-like_protease"/>
    <property type="match status" value="1"/>
</dbReference>
<dbReference type="InterPro" id="IPR003959">
    <property type="entry name" value="ATPase_AAA_core"/>
</dbReference>
<sequence length="797" mass="91009">MAFSVEADPASVSDPLDLGSKLMALEKRLEEMEMKYQSLLNTTKQNAKESEAKDRDSTEEQIDTVNSETKTKIHSEEASPNTRVKIIKATKDPETGERVEHPDDFQNTKLDDRNNFAFILKKTVHNKFSSHEDTSEIDIVNLKLWELLKEHLGSHPFHYFRGSPVTLFSPYEAIVYEWDILVNAAAQPPKDDEDKQARGDLRILLDVISGGSCGDAKLDKYFKVRDLSLKESTVQFDDLWTIFPPGMLVYGKPFQEQDQVFVVRDIKTNWPERDDRPQQYLPWRLDCWTYDWTGLKFQRTAFTLLFEPFEGHKPIKALPYYPFKLKVDEDKSIENVLIERGKRFRSLCTAKEGSQLFEYSGQTIFGKKGFSGLGDDDDGDTRSRTMRLEFDHLVKSRRGPMESAGVKSSFVNSRVMVDHLSYFQYGPPIGRNGDLEPSSGSADCVCADCQQNEGLAIKYRTRFDKTEVQGNEIWEDEQYMICPPRVLGYVLEEKLWAQLQTTLVKDIPFDSKQDAWHNRLHLDDDGEKKELLFNLVRSHISETNQAKRTRDALEVDDIIPGKGKGLVILLYGPPGVGKTSTAETIALSTRKPLFSISVADVGTKAWRVESNLSRIFSLATTWQAILLIDEADVFLESRGRGGISTDRNALVSVFLRVLEYYQGIMFLTTNQIAQFDVAIPSRIHVSIQYNSLKPKQMKNIFSGFLDPLDDKGLVDNYKEIKEWLNDDVYDIGFDGRQIRNIVTASLGLARAEQKYNGGNGKLKKSHLKAIANNSRSFKTDFTVQYDRYINSQERLIR</sequence>
<proteinExistence type="predicted"/>
<dbReference type="Pfam" id="PF23232">
    <property type="entry name" value="AAA_lid_13"/>
    <property type="match status" value="1"/>
</dbReference>
<dbReference type="InterPro" id="IPR027417">
    <property type="entry name" value="P-loop_NTPase"/>
</dbReference>
<dbReference type="Pfam" id="PF00004">
    <property type="entry name" value="AAA"/>
    <property type="match status" value="1"/>
</dbReference>
<organism evidence="3 4">
    <name type="scientific">Trichoderma harzianum CBS 226.95</name>
    <dbReference type="NCBI Taxonomy" id="983964"/>
    <lineage>
        <taxon>Eukaryota</taxon>
        <taxon>Fungi</taxon>
        <taxon>Dikarya</taxon>
        <taxon>Ascomycota</taxon>
        <taxon>Pezizomycotina</taxon>
        <taxon>Sordariomycetes</taxon>
        <taxon>Hypocreomycetidae</taxon>
        <taxon>Hypocreales</taxon>
        <taxon>Hypocreaceae</taxon>
        <taxon>Trichoderma</taxon>
    </lineage>
</organism>
<dbReference type="SUPFAM" id="SSF52540">
    <property type="entry name" value="P-loop containing nucleoside triphosphate hydrolases"/>
    <property type="match status" value="1"/>
</dbReference>
<protein>
    <recommendedName>
        <fullName evidence="2">AAA+ ATPase domain-containing protein</fullName>
    </recommendedName>
</protein>
<name>A0A2T3ZXI6_TRIHA</name>
<evidence type="ECO:0000259" key="2">
    <source>
        <dbReference type="SMART" id="SM00382"/>
    </source>
</evidence>
<accession>A0A2T3ZXI6</accession>
<dbReference type="InterPro" id="IPR003593">
    <property type="entry name" value="AAA+_ATPase"/>
</dbReference>
<feature type="domain" description="AAA+ ATPase" evidence="2">
    <location>
        <begin position="564"/>
        <end position="693"/>
    </location>
</feature>
<dbReference type="EMBL" id="KZ679692">
    <property type="protein sequence ID" value="PTB49488.1"/>
    <property type="molecule type" value="Genomic_DNA"/>
</dbReference>
<dbReference type="AlphaFoldDB" id="A0A2T3ZXI6"/>
<dbReference type="PANTHER" id="PTHR46411:SF3">
    <property type="entry name" value="AAA+ ATPASE DOMAIN-CONTAINING PROTEIN"/>
    <property type="match status" value="1"/>
</dbReference>
<dbReference type="STRING" id="983964.A0A2T3ZXI6"/>
<dbReference type="PANTHER" id="PTHR46411">
    <property type="entry name" value="FAMILY ATPASE, PUTATIVE-RELATED"/>
    <property type="match status" value="1"/>
</dbReference>
<dbReference type="Proteomes" id="UP000241690">
    <property type="component" value="Unassembled WGS sequence"/>
</dbReference>
<dbReference type="Pfam" id="PF22942">
    <property type="entry name" value="DUF7025"/>
    <property type="match status" value="1"/>
</dbReference>
<dbReference type="SMART" id="SM00382">
    <property type="entry name" value="AAA"/>
    <property type="match status" value="1"/>
</dbReference>
<dbReference type="RefSeq" id="XP_024769165.1">
    <property type="nucleotide sequence ID" value="XM_024912891.1"/>
</dbReference>
<feature type="compositionally biased region" description="Basic and acidic residues" evidence="1">
    <location>
        <begin position="46"/>
        <end position="58"/>
    </location>
</feature>
<dbReference type="GO" id="GO:0005524">
    <property type="term" value="F:ATP binding"/>
    <property type="evidence" value="ECO:0007669"/>
    <property type="project" value="InterPro"/>
</dbReference>
<keyword evidence="4" id="KW-1185">Reference proteome</keyword>
<dbReference type="InterPro" id="IPR054289">
    <property type="entry name" value="DUF7025"/>
</dbReference>
<dbReference type="GeneID" id="36621450"/>
<dbReference type="GO" id="GO:0016887">
    <property type="term" value="F:ATP hydrolysis activity"/>
    <property type="evidence" value="ECO:0007669"/>
    <property type="project" value="InterPro"/>
</dbReference>
<evidence type="ECO:0000313" key="3">
    <source>
        <dbReference type="EMBL" id="PTB49488.1"/>
    </source>
</evidence>